<sequence length="112" mass="13176">MASNPKLILLKIIHTLIWVFFNVVIFYLLYAVIADKIDKWVWICVGLVILEGVVLLIFNRFCPITLIARKYSDSQQDNFDIYLPNWLARYNKEIYTTIFLVACAILVYRLLT</sequence>
<keyword evidence="1" id="KW-1133">Transmembrane helix</keyword>
<dbReference type="KEGG" id="ruf:TH63_19465"/>
<evidence type="ECO:0000313" key="2">
    <source>
        <dbReference type="EMBL" id="AKQ47330.1"/>
    </source>
</evidence>
<evidence type="ECO:0000256" key="1">
    <source>
        <dbReference type="SAM" id="Phobius"/>
    </source>
</evidence>
<dbReference type="EMBL" id="CP010777">
    <property type="protein sequence ID" value="AKQ47330.1"/>
    <property type="molecule type" value="Genomic_DNA"/>
</dbReference>
<dbReference type="STRING" id="1379910.TH63_19465"/>
<feature type="transmembrane region" description="Helical" evidence="1">
    <location>
        <begin position="94"/>
        <end position="111"/>
    </location>
</feature>
<dbReference type="OrthoDB" id="573857at2"/>
<dbReference type="AlphaFoldDB" id="A0A0H4VN38"/>
<accession>A0A0H4VN38</accession>
<organism evidence="2 3">
    <name type="scientific">Rufibacter radiotolerans</name>
    <dbReference type="NCBI Taxonomy" id="1379910"/>
    <lineage>
        <taxon>Bacteria</taxon>
        <taxon>Pseudomonadati</taxon>
        <taxon>Bacteroidota</taxon>
        <taxon>Cytophagia</taxon>
        <taxon>Cytophagales</taxon>
        <taxon>Hymenobacteraceae</taxon>
        <taxon>Rufibacter</taxon>
    </lineage>
</organism>
<gene>
    <name evidence="2" type="ORF">TH63_19465</name>
</gene>
<feature type="transmembrane region" description="Helical" evidence="1">
    <location>
        <begin position="12"/>
        <end position="34"/>
    </location>
</feature>
<dbReference type="RefSeq" id="WP_048922427.1">
    <property type="nucleotide sequence ID" value="NZ_CP010777.1"/>
</dbReference>
<feature type="transmembrane region" description="Helical" evidence="1">
    <location>
        <begin position="40"/>
        <end position="62"/>
    </location>
</feature>
<evidence type="ECO:0000313" key="3">
    <source>
        <dbReference type="Proteomes" id="UP000036458"/>
    </source>
</evidence>
<proteinExistence type="predicted"/>
<dbReference type="Proteomes" id="UP000036458">
    <property type="component" value="Chromosome"/>
</dbReference>
<reference evidence="2 3" key="1">
    <citation type="submission" date="2015-01" db="EMBL/GenBank/DDBJ databases">
        <title>Rufibacter sp./DG31D/ whole genome sequencing.</title>
        <authorList>
            <person name="Kim M.K."/>
            <person name="Srinivasan S."/>
            <person name="Lee J.-J."/>
        </authorList>
    </citation>
    <scope>NUCLEOTIDE SEQUENCE [LARGE SCALE GENOMIC DNA]</scope>
    <source>
        <strain evidence="2 3">DG31D</strain>
    </source>
</reference>
<protein>
    <recommendedName>
        <fullName evidence="4">DUF2784 domain-containing protein</fullName>
    </recommendedName>
</protein>
<keyword evidence="1" id="KW-0472">Membrane</keyword>
<keyword evidence="3" id="KW-1185">Reference proteome</keyword>
<name>A0A0H4VN38_9BACT</name>
<evidence type="ECO:0008006" key="4">
    <source>
        <dbReference type="Google" id="ProtNLM"/>
    </source>
</evidence>
<keyword evidence="1" id="KW-0812">Transmembrane</keyword>
<dbReference type="PATRIC" id="fig|1379910.4.peg.4241"/>